<sequence>MPAKNKLIPIAIVYSALMLSFALFWGSNYSHIVHYKGDEIGYALSFVLILTYIFNIANHLIFKRASIYLTLLSPLIIAIASFLLGFLIMWVGNFFSKSYGTSADIILIYIIIYLLLSLTLLYITLKKRRLILPWQSAPDPKKPA</sequence>
<name>A0A494VUZ1_9SPHI</name>
<dbReference type="EMBL" id="CP032869">
    <property type="protein sequence ID" value="AYL97300.1"/>
    <property type="molecule type" value="Genomic_DNA"/>
</dbReference>
<dbReference type="AlphaFoldDB" id="A0A494VUZ1"/>
<accession>A0A494VUZ1</accession>
<keyword evidence="1" id="KW-0812">Transmembrane</keyword>
<dbReference type="Proteomes" id="UP000270046">
    <property type="component" value="Chromosome"/>
</dbReference>
<keyword evidence="3" id="KW-1185">Reference proteome</keyword>
<reference evidence="2 3" key="1">
    <citation type="submission" date="2018-10" db="EMBL/GenBank/DDBJ databases">
        <title>Genome sequencing of Mucilaginibacter sp. HYN0043.</title>
        <authorList>
            <person name="Kim M."/>
            <person name="Yi H."/>
        </authorList>
    </citation>
    <scope>NUCLEOTIDE SEQUENCE [LARGE SCALE GENOMIC DNA]</scope>
    <source>
        <strain evidence="2 3">HYN0043</strain>
    </source>
</reference>
<evidence type="ECO:0000256" key="1">
    <source>
        <dbReference type="SAM" id="Phobius"/>
    </source>
</evidence>
<organism evidence="2 3">
    <name type="scientific">Mucilaginibacter celer</name>
    <dbReference type="NCBI Taxonomy" id="2305508"/>
    <lineage>
        <taxon>Bacteria</taxon>
        <taxon>Pseudomonadati</taxon>
        <taxon>Bacteroidota</taxon>
        <taxon>Sphingobacteriia</taxon>
        <taxon>Sphingobacteriales</taxon>
        <taxon>Sphingobacteriaceae</taxon>
        <taxon>Mucilaginibacter</taxon>
    </lineage>
</organism>
<protein>
    <submittedName>
        <fullName evidence="2">Uncharacterized protein</fullName>
    </submittedName>
</protein>
<feature type="transmembrane region" description="Helical" evidence="1">
    <location>
        <begin position="40"/>
        <end position="61"/>
    </location>
</feature>
<evidence type="ECO:0000313" key="2">
    <source>
        <dbReference type="EMBL" id="AYL97300.1"/>
    </source>
</evidence>
<dbReference type="RefSeq" id="WP_119410873.1">
    <property type="nucleotide sequence ID" value="NZ_CP032869.1"/>
</dbReference>
<dbReference type="KEGG" id="muh:HYN43_019175"/>
<evidence type="ECO:0000313" key="3">
    <source>
        <dbReference type="Proteomes" id="UP000270046"/>
    </source>
</evidence>
<feature type="transmembrane region" description="Helical" evidence="1">
    <location>
        <begin position="105"/>
        <end position="125"/>
    </location>
</feature>
<keyword evidence="1" id="KW-0472">Membrane</keyword>
<feature type="transmembrane region" description="Helical" evidence="1">
    <location>
        <begin position="68"/>
        <end position="93"/>
    </location>
</feature>
<proteinExistence type="predicted"/>
<feature type="transmembrane region" description="Helical" evidence="1">
    <location>
        <begin position="7"/>
        <end position="28"/>
    </location>
</feature>
<gene>
    <name evidence="2" type="ORF">HYN43_019175</name>
</gene>
<keyword evidence="1" id="KW-1133">Transmembrane helix</keyword>